<evidence type="ECO:0000313" key="2">
    <source>
        <dbReference type="Proteomes" id="UP000522720"/>
    </source>
</evidence>
<dbReference type="RefSeq" id="WP_168548391.1">
    <property type="nucleotide sequence ID" value="NZ_JAAXPR010000002.1"/>
</dbReference>
<reference evidence="1 2" key="1">
    <citation type="submission" date="2020-04" db="EMBL/GenBank/DDBJ databases">
        <title>MicrobeNet Type strains.</title>
        <authorList>
            <person name="Nicholson A.C."/>
        </authorList>
    </citation>
    <scope>NUCLEOTIDE SEQUENCE [LARGE SCALE GENOMIC DNA]</scope>
    <source>
        <strain evidence="1 2">CCUG 69612</strain>
    </source>
</reference>
<dbReference type="InterPro" id="IPR025009">
    <property type="entry name" value="DUF3977"/>
</dbReference>
<dbReference type="Pfam" id="PF13122">
    <property type="entry name" value="DUF3977"/>
    <property type="match status" value="1"/>
</dbReference>
<gene>
    <name evidence="1" type="ORF">HF992_02005</name>
</gene>
<evidence type="ECO:0000313" key="1">
    <source>
        <dbReference type="EMBL" id="NKZ19638.1"/>
    </source>
</evidence>
<sequence>MTKYLEIGFGNRWFMRTEFEASDGTEHEVKGWVRPIAPQSIYLRFWIGSRVFIWDSKDGIKCGLKSRNSLKFILGIRSR</sequence>
<dbReference type="Proteomes" id="UP000522720">
    <property type="component" value="Unassembled WGS sequence"/>
</dbReference>
<protein>
    <submittedName>
        <fullName evidence="1">DUF3977 family protein</fullName>
    </submittedName>
</protein>
<name>A0A7X6RZY1_9STRE</name>
<keyword evidence="2" id="KW-1185">Reference proteome</keyword>
<comment type="caution">
    <text evidence="1">The sequence shown here is derived from an EMBL/GenBank/DDBJ whole genome shotgun (WGS) entry which is preliminary data.</text>
</comment>
<organism evidence="1 2">
    <name type="scientific">Streptococcus ovuberis</name>
    <dbReference type="NCBI Taxonomy" id="1936207"/>
    <lineage>
        <taxon>Bacteria</taxon>
        <taxon>Bacillati</taxon>
        <taxon>Bacillota</taxon>
        <taxon>Bacilli</taxon>
        <taxon>Lactobacillales</taxon>
        <taxon>Streptococcaceae</taxon>
        <taxon>Streptococcus</taxon>
    </lineage>
</organism>
<proteinExistence type="predicted"/>
<accession>A0A7X6RZY1</accession>
<dbReference type="EMBL" id="JAAXPR010000002">
    <property type="protein sequence ID" value="NKZ19638.1"/>
    <property type="molecule type" value="Genomic_DNA"/>
</dbReference>
<dbReference type="AlphaFoldDB" id="A0A7X6RZY1"/>